<dbReference type="Proteomes" id="UP000823775">
    <property type="component" value="Unassembled WGS sequence"/>
</dbReference>
<feature type="non-terminal residue" evidence="1">
    <location>
        <position position="122"/>
    </location>
</feature>
<name>A0ABS8RRR9_DATST</name>
<sequence length="122" mass="13883">MGQVHFLLIIYGGALHYGCKVLDTTFISIKELAEAREEQVNLTEFRESLLYQGLFFNIINNVDHKFWQGFSDAALQDLKIEKSCLCVPPKPECVEARALAESIRRFDFQHHLVKSGASLVLL</sequence>
<comment type="caution">
    <text evidence="1">The sequence shown here is derived from an EMBL/GenBank/DDBJ whole genome shotgun (WGS) entry which is preliminary data.</text>
</comment>
<evidence type="ECO:0000313" key="1">
    <source>
        <dbReference type="EMBL" id="MCD7449479.1"/>
    </source>
</evidence>
<keyword evidence="2" id="KW-1185">Reference proteome</keyword>
<accession>A0ABS8RRR9</accession>
<protein>
    <submittedName>
        <fullName evidence="1">Uncharacterized protein</fullName>
    </submittedName>
</protein>
<organism evidence="1 2">
    <name type="scientific">Datura stramonium</name>
    <name type="common">Jimsonweed</name>
    <name type="synonym">Common thornapple</name>
    <dbReference type="NCBI Taxonomy" id="4076"/>
    <lineage>
        <taxon>Eukaryota</taxon>
        <taxon>Viridiplantae</taxon>
        <taxon>Streptophyta</taxon>
        <taxon>Embryophyta</taxon>
        <taxon>Tracheophyta</taxon>
        <taxon>Spermatophyta</taxon>
        <taxon>Magnoliopsida</taxon>
        <taxon>eudicotyledons</taxon>
        <taxon>Gunneridae</taxon>
        <taxon>Pentapetalae</taxon>
        <taxon>asterids</taxon>
        <taxon>lamiids</taxon>
        <taxon>Solanales</taxon>
        <taxon>Solanaceae</taxon>
        <taxon>Solanoideae</taxon>
        <taxon>Datureae</taxon>
        <taxon>Datura</taxon>
    </lineage>
</organism>
<dbReference type="EMBL" id="JACEIK010000096">
    <property type="protein sequence ID" value="MCD7449479.1"/>
    <property type="molecule type" value="Genomic_DNA"/>
</dbReference>
<gene>
    <name evidence="1" type="ORF">HAX54_052635</name>
</gene>
<evidence type="ECO:0000313" key="2">
    <source>
        <dbReference type="Proteomes" id="UP000823775"/>
    </source>
</evidence>
<reference evidence="1 2" key="1">
    <citation type="journal article" date="2021" name="BMC Genomics">
        <title>Datura genome reveals duplications of psychoactive alkaloid biosynthetic genes and high mutation rate following tissue culture.</title>
        <authorList>
            <person name="Rajewski A."/>
            <person name="Carter-House D."/>
            <person name="Stajich J."/>
            <person name="Litt A."/>
        </authorList>
    </citation>
    <scope>NUCLEOTIDE SEQUENCE [LARGE SCALE GENOMIC DNA]</scope>
    <source>
        <strain evidence="1">AR-01</strain>
    </source>
</reference>
<proteinExistence type="predicted"/>